<feature type="region of interest" description="Disordered" evidence="1">
    <location>
        <begin position="1"/>
        <end position="29"/>
    </location>
</feature>
<feature type="region of interest" description="Disordered" evidence="1">
    <location>
        <begin position="67"/>
        <end position="100"/>
    </location>
</feature>
<dbReference type="Proteomes" id="UP001438707">
    <property type="component" value="Unassembled WGS sequence"/>
</dbReference>
<name>A0AAW1QNE7_9CHLO</name>
<evidence type="ECO:0000313" key="3">
    <source>
        <dbReference type="Proteomes" id="UP001438707"/>
    </source>
</evidence>
<comment type="caution">
    <text evidence="2">The sequence shown here is derived from an EMBL/GenBank/DDBJ whole genome shotgun (WGS) entry which is preliminary data.</text>
</comment>
<evidence type="ECO:0000313" key="2">
    <source>
        <dbReference type="EMBL" id="KAK9822763.1"/>
    </source>
</evidence>
<feature type="compositionally biased region" description="Acidic residues" evidence="1">
    <location>
        <begin position="76"/>
        <end position="100"/>
    </location>
</feature>
<keyword evidence="3" id="KW-1185">Reference proteome</keyword>
<reference evidence="2 3" key="1">
    <citation type="journal article" date="2024" name="Nat. Commun.">
        <title>Phylogenomics reveals the evolutionary origins of lichenization in chlorophyte algae.</title>
        <authorList>
            <person name="Puginier C."/>
            <person name="Libourel C."/>
            <person name="Otte J."/>
            <person name="Skaloud P."/>
            <person name="Haon M."/>
            <person name="Grisel S."/>
            <person name="Petersen M."/>
            <person name="Berrin J.G."/>
            <person name="Delaux P.M."/>
            <person name="Dal Grande F."/>
            <person name="Keller J."/>
        </authorList>
    </citation>
    <scope>NUCLEOTIDE SEQUENCE [LARGE SCALE GENOMIC DNA]</scope>
    <source>
        <strain evidence="2 3">SAG 2145</strain>
    </source>
</reference>
<proteinExistence type="predicted"/>
<evidence type="ECO:0000256" key="1">
    <source>
        <dbReference type="SAM" id="MobiDB-lite"/>
    </source>
</evidence>
<dbReference type="EMBL" id="JALJOS010000030">
    <property type="protein sequence ID" value="KAK9822763.1"/>
    <property type="molecule type" value="Genomic_DNA"/>
</dbReference>
<dbReference type="AlphaFoldDB" id="A0AAW1QNE7"/>
<accession>A0AAW1QNE7</accession>
<gene>
    <name evidence="2" type="ORF">WJX74_006324</name>
</gene>
<sequence length="100" mass="11250">MELSSAKHSLKASNVVPAEEGLKKQRRTLGSYNKAKKAHNKRQQVHLKQMRTIQQLRELYYAPDQARCMDLLPSEDGPDDEEGPIEEGEAGQQEEDGNSS</sequence>
<protein>
    <submittedName>
        <fullName evidence="2">Uncharacterized protein</fullName>
    </submittedName>
</protein>
<organism evidence="2 3">
    <name type="scientific">Apatococcus lobatus</name>
    <dbReference type="NCBI Taxonomy" id="904363"/>
    <lineage>
        <taxon>Eukaryota</taxon>
        <taxon>Viridiplantae</taxon>
        <taxon>Chlorophyta</taxon>
        <taxon>core chlorophytes</taxon>
        <taxon>Trebouxiophyceae</taxon>
        <taxon>Chlorellales</taxon>
        <taxon>Chlorellaceae</taxon>
        <taxon>Apatococcus</taxon>
    </lineage>
</organism>